<dbReference type="Gene3D" id="1.20.120.530">
    <property type="entry name" value="GntR ligand-binding domain-like"/>
    <property type="match status" value="1"/>
</dbReference>
<dbReference type="SUPFAM" id="SSF48008">
    <property type="entry name" value="GntR ligand-binding domain-like"/>
    <property type="match status" value="1"/>
</dbReference>
<evidence type="ECO:0000313" key="6">
    <source>
        <dbReference type="Proteomes" id="UP001244136"/>
    </source>
</evidence>
<evidence type="ECO:0000256" key="1">
    <source>
        <dbReference type="ARBA" id="ARBA00023015"/>
    </source>
</evidence>
<dbReference type="InterPro" id="IPR011711">
    <property type="entry name" value="GntR_C"/>
</dbReference>
<dbReference type="SUPFAM" id="SSF46785">
    <property type="entry name" value="Winged helix' DNA-binding domain"/>
    <property type="match status" value="1"/>
</dbReference>
<dbReference type="PANTHER" id="PTHR43537">
    <property type="entry name" value="TRANSCRIPTIONAL REGULATOR, GNTR FAMILY"/>
    <property type="match status" value="1"/>
</dbReference>
<dbReference type="PANTHER" id="PTHR43537:SF24">
    <property type="entry name" value="GLUCONATE OPERON TRANSCRIPTIONAL REPRESSOR"/>
    <property type="match status" value="1"/>
</dbReference>
<dbReference type="Proteomes" id="UP001244136">
    <property type="component" value="Chromosome"/>
</dbReference>
<protein>
    <submittedName>
        <fullName evidence="5">GntR family transcriptional regulator</fullName>
    </submittedName>
</protein>
<dbReference type="SMART" id="SM00895">
    <property type="entry name" value="FCD"/>
    <property type="match status" value="1"/>
</dbReference>
<reference evidence="5 6" key="1">
    <citation type="journal article" date="2008" name="Int. J. Syst. Evol. Microbiol.">
        <title>Tessaracoccus flavescens sp. nov., isolated from marine sediment.</title>
        <authorList>
            <person name="Lee D.W."/>
            <person name="Lee S.D."/>
        </authorList>
    </citation>
    <scope>NUCLEOTIDE SEQUENCE [LARGE SCALE GENOMIC DNA]</scope>
    <source>
        <strain evidence="5 6">T21</strain>
    </source>
</reference>
<dbReference type="EMBL" id="CP123967">
    <property type="protein sequence ID" value="WGT48221.1"/>
    <property type="molecule type" value="Genomic_DNA"/>
</dbReference>
<dbReference type="InterPro" id="IPR036390">
    <property type="entry name" value="WH_DNA-bd_sf"/>
</dbReference>
<dbReference type="InterPro" id="IPR000524">
    <property type="entry name" value="Tscrpt_reg_HTH_GntR"/>
</dbReference>
<dbReference type="RefSeq" id="WP_281145866.1">
    <property type="nucleotide sequence ID" value="NZ_CP123967.1"/>
</dbReference>
<feature type="domain" description="HTH gntR-type" evidence="4">
    <location>
        <begin position="7"/>
        <end position="74"/>
    </location>
</feature>
<dbReference type="Pfam" id="PF07729">
    <property type="entry name" value="FCD"/>
    <property type="match status" value="1"/>
</dbReference>
<accession>A0ABY8Q0W8</accession>
<name>A0ABY8Q0W8_9ACTN</name>
<dbReference type="SMART" id="SM00345">
    <property type="entry name" value="HTH_GNTR"/>
    <property type="match status" value="1"/>
</dbReference>
<evidence type="ECO:0000256" key="3">
    <source>
        <dbReference type="ARBA" id="ARBA00023163"/>
    </source>
</evidence>
<dbReference type="PROSITE" id="PS50949">
    <property type="entry name" value="HTH_GNTR"/>
    <property type="match status" value="1"/>
</dbReference>
<keyword evidence="2" id="KW-0238">DNA-binding</keyword>
<dbReference type="CDD" id="cd07377">
    <property type="entry name" value="WHTH_GntR"/>
    <property type="match status" value="1"/>
</dbReference>
<evidence type="ECO:0000256" key="2">
    <source>
        <dbReference type="ARBA" id="ARBA00023125"/>
    </source>
</evidence>
<proteinExistence type="predicted"/>
<keyword evidence="1" id="KW-0805">Transcription regulation</keyword>
<dbReference type="PRINTS" id="PR00035">
    <property type="entry name" value="HTHGNTR"/>
</dbReference>
<keyword evidence="6" id="KW-1185">Reference proteome</keyword>
<dbReference type="InterPro" id="IPR008920">
    <property type="entry name" value="TF_FadR/GntR_C"/>
</dbReference>
<dbReference type="Gene3D" id="1.10.10.10">
    <property type="entry name" value="Winged helix-like DNA-binding domain superfamily/Winged helix DNA-binding domain"/>
    <property type="match status" value="1"/>
</dbReference>
<dbReference type="Pfam" id="PF00392">
    <property type="entry name" value="GntR"/>
    <property type="match status" value="1"/>
</dbReference>
<evidence type="ECO:0000259" key="4">
    <source>
        <dbReference type="PROSITE" id="PS50949"/>
    </source>
</evidence>
<keyword evidence="3" id="KW-0804">Transcription</keyword>
<evidence type="ECO:0000313" key="5">
    <source>
        <dbReference type="EMBL" id="WGT48221.1"/>
    </source>
</evidence>
<dbReference type="InterPro" id="IPR036388">
    <property type="entry name" value="WH-like_DNA-bd_sf"/>
</dbReference>
<organism evidence="5 6">
    <name type="scientific">Tessaracoccus lacteus</name>
    <dbReference type="NCBI Taxonomy" id="3041766"/>
    <lineage>
        <taxon>Bacteria</taxon>
        <taxon>Bacillati</taxon>
        <taxon>Actinomycetota</taxon>
        <taxon>Actinomycetes</taxon>
        <taxon>Propionibacteriales</taxon>
        <taxon>Propionibacteriaceae</taxon>
        <taxon>Tessaracoccus</taxon>
    </lineage>
</organism>
<gene>
    <name evidence="5" type="ORF">QH948_05580</name>
</gene>
<sequence>MSIAATPSAAQTAYRYVKDQILRSELAGGTMLSEGEVASELGVSRTPVREAFLRLESEGWLQLYPKRGALVVPVAAGEADDVLQARLLLEGHGGASIAQQPPGRRADTLGRLRRIVSAQDSALDAGDLSTYGDLDSSFHEQLIDATGNDLLAAFAVTLHERQDRMFAHRTTTLDDARGFVEEHSALIDLLTAGNAEGFRAALAAHLSGAYPEATR</sequence>